<evidence type="ECO:0000256" key="7">
    <source>
        <dbReference type="SAM" id="Coils"/>
    </source>
</evidence>
<keyword evidence="5 7" id="KW-0175">Coiled coil</keyword>
<protein>
    <submittedName>
        <fullName evidence="9">DivIVA domain-containing protein</fullName>
    </submittedName>
</protein>
<dbReference type="InterPro" id="IPR007793">
    <property type="entry name" value="DivIVA_fam"/>
</dbReference>
<evidence type="ECO:0000313" key="9">
    <source>
        <dbReference type="EMBL" id="RFM23749.1"/>
    </source>
</evidence>
<organism evidence="9 10">
    <name type="scientific">Candidatus Thermochlorobacter aerophilus</name>
    <dbReference type="NCBI Taxonomy" id="1868324"/>
    <lineage>
        <taxon>Bacteria</taxon>
        <taxon>Pseudomonadati</taxon>
        <taxon>Chlorobiota</taxon>
        <taxon>Chlorobiia</taxon>
        <taxon>Chlorobiales</taxon>
        <taxon>Candidatus Thermochlorobacteriaceae</taxon>
        <taxon>Candidatus Thermochlorobacter</taxon>
    </lineage>
</organism>
<keyword evidence="4" id="KW-0132">Cell division</keyword>
<name>A0A395LYZ8_9BACT</name>
<comment type="similarity">
    <text evidence="2">Belongs to the DivIVA family.</text>
</comment>
<gene>
    <name evidence="9" type="ORF">D0433_09495</name>
</gene>
<dbReference type="GO" id="GO:0051301">
    <property type="term" value="P:cell division"/>
    <property type="evidence" value="ECO:0007669"/>
    <property type="project" value="UniProtKB-KW"/>
</dbReference>
<dbReference type="Pfam" id="PF05103">
    <property type="entry name" value="DivIVA"/>
    <property type="match status" value="1"/>
</dbReference>
<feature type="coiled-coil region" evidence="7">
    <location>
        <begin position="100"/>
        <end position="142"/>
    </location>
</feature>
<proteinExistence type="inferred from homology"/>
<evidence type="ECO:0000256" key="3">
    <source>
        <dbReference type="ARBA" id="ARBA00022490"/>
    </source>
</evidence>
<dbReference type="AlphaFoldDB" id="A0A395LYZ8"/>
<sequence length="282" mass="31265">MFVMLTFKKCVMPKNRCAMRLTPIDIKKQTFNKSLRGYEPEEVEAFLGTVAKQWEELLAEQDALKRRLYELEGQVQKFKEVESILHQTLAQAQQSTMSVVENAKREAELIRQEAQIKAAQILERAKNDVMALHDDIERLNAQKHEIVSKLRLLLSSQLELLNSFSASEDSYIVNQIAARKQLRTKAQPALNDTNDLSGTDASAATLPESSTTHSVITPTASDAASAPTTAEPVNAPAATSVPPSEEKTVRYEVPIDTYKGSLDKGALGARKVNIDEILNSLE</sequence>
<keyword evidence="3" id="KW-0963">Cytoplasm</keyword>
<dbReference type="Gene3D" id="6.10.250.660">
    <property type="match status" value="1"/>
</dbReference>
<accession>A0A395LYZ8</accession>
<evidence type="ECO:0000256" key="6">
    <source>
        <dbReference type="ARBA" id="ARBA00023306"/>
    </source>
</evidence>
<evidence type="ECO:0000256" key="1">
    <source>
        <dbReference type="ARBA" id="ARBA00004496"/>
    </source>
</evidence>
<feature type="compositionally biased region" description="Low complexity" evidence="8">
    <location>
        <begin position="217"/>
        <end position="230"/>
    </location>
</feature>
<feature type="region of interest" description="Disordered" evidence="8">
    <location>
        <begin position="189"/>
        <end position="247"/>
    </location>
</feature>
<feature type="compositionally biased region" description="Polar residues" evidence="8">
    <location>
        <begin position="190"/>
        <end position="216"/>
    </location>
</feature>
<comment type="subcellular location">
    <subcellularLocation>
        <location evidence="1">Cytoplasm</location>
    </subcellularLocation>
</comment>
<dbReference type="InterPro" id="IPR019933">
    <property type="entry name" value="DivIVA_domain"/>
</dbReference>
<dbReference type="PANTHER" id="PTHR35794:SF2">
    <property type="entry name" value="CELL DIVISION PROTEIN DIVIVA"/>
    <property type="match status" value="1"/>
</dbReference>
<evidence type="ECO:0000256" key="5">
    <source>
        <dbReference type="ARBA" id="ARBA00023054"/>
    </source>
</evidence>
<dbReference type="NCBIfam" id="TIGR03544">
    <property type="entry name" value="DivI1A_domain"/>
    <property type="match status" value="1"/>
</dbReference>
<dbReference type="EMBL" id="PHFL01000059">
    <property type="protein sequence ID" value="RFM23749.1"/>
    <property type="molecule type" value="Genomic_DNA"/>
</dbReference>
<dbReference type="Proteomes" id="UP000266389">
    <property type="component" value="Unassembled WGS sequence"/>
</dbReference>
<evidence type="ECO:0000256" key="4">
    <source>
        <dbReference type="ARBA" id="ARBA00022618"/>
    </source>
</evidence>
<dbReference type="GO" id="GO:0005737">
    <property type="term" value="C:cytoplasm"/>
    <property type="evidence" value="ECO:0007669"/>
    <property type="project" value="UniProtKB-SubCell"/>
</dbReference>
<dbReference type="PANTHER" id="PTHR35794">
    <property type="entry name" value="CELL DIVISION PROTEIN DIVIVA"/>
    <property type="match status" value="1"/>
</dbReference>
<keyword evidence="6" id="KW-0131">Cell cycle</keyword>
<reference evidence="9 10" key="1">
    <citation type="journal article" date="2011" name="ISME J.">
        <title>Community ecology of hot spring cyanobacterial mats: predominant populations and their functional potential.</title>
        <authorList>
            <person name="Klatt C.G."/>
            <person name="Wood J.M."/>
            <person name="Rusch D.B."/>
            <person name="Bateson M.M."/>
            <person name="Hamamura N."/>
            <person name="Heidelberg J.F."/>
            <person name="Grossman A.R."/>
            <person name="Bhaya D."/>
            <person name="Cohan F.M."/>
            <person name="Kuhl M."/>
            <person name="Bryant D.A."/>
            <person name="Ward D.M."/>
        </authorList>
    </citation>
    <scope>NUCLEOTIDE SEQUENCE [LARGE SCALE GENOMIC DNA]</scope>
    <source>
        <strain evidence="9">OS</strain>
    </source>
</reference>
<evidence type="ECO:0000256" key="2">
    <source>
        <dbReference type="ARBA" id="ARBA00009008"/>
    </source>
</evidence>
<comment type="caution">
    <text evidence="9">The sequence shown here is derived from an EMBL/GenBank/DDBJ whole genome shotgun (WGS) entry which is preliminary data.</text>
</comment>
<evidence type="ECO:0000313" key="10">
    <source>
        <dbReference type="Proteomes" id="UP000266389"/>
    </source>
</evidence>
<evidence type="ECO:0000256" key="8">
    <source>
        <dbReference type="SAM" id="MobiDB-lite"/>
    </source>
</evidence>